<dbReference type="CDD" id="cd19497">
    <property type="entry name" value="RecA-like_ClpX"/>
    <property type="match status" value="1"/>
</dbReference>
<proteinExistence type="predicted"/>
<dbReference type="Pfam" id="PF10431">
    <property type="entry name" value="ClpB_D2-small"/>
    <property type="match status" value="1"/>
</dbReference>
<evidence type="ECO:0000256" key="1">
    <source>
        <dbReference type="ARBA" id="ARBA00022741"/>
    </source>
</evidence>
<dbReference type="GO" id="GO:0005524">
    <property type="term" value="F:ATP binding"/>
    <property type="evidence" value="ECO:0007669"/>
    <property type="project" value="UniProtKB-KW"/>
</dbReference>
<dbReference type="GO" id="GO:0005759">
    <property type="term" value="C:mitochondrial matrix"/>
    <property type="evidence" value="ECO:0007669"/>
    <property type="project" value="TreeGrafter"/>
</dbReference>
<dbReference type="Proteomes" id="UP000734854">
    <property type="component" value="Unassembled WGS sequence"/>
</dbReference>
<dbReference type="InterPro" id="IPR003593">
    <property type="entry name" value="AAA+_ATPase"/>
</dbReference>
<evidence type="ECO:0000313" key="7">
    <source>
        <dbReference type="Proteomes" id="UP000734854"/>
    </source>
</evidence>
<gene>
    <name evidence="6" type="ORF">ZIOFF_022802</name>
</gene>
<protein>
    <submittedName>
        <fullName evidence="6">Uncharacterized protein</fullName>
    </submittedName>
</protein>
<feature type="chain" id="PRO_5035238088" evidence="3">
    <location>
        <begin position="26"/>
        <end position="664"/>
    </location>
</feature>
<dbReference type="GO" id="GO:0051603">
    <property type="term" value="P:proteolysis involved in protein catabolic process"/>
    <property type="evidence" value="ECO:0007669"/>
    <property type="project" value="TreeGrafter"/>
</dbReference>
<dbReference type="SMART" id="SM01086">
    <property type="entry name" value="ClpB_D2-small"/>
    <property type="match status" value="1"/>
</dbReference>
<dbReference type="FunFam" id="1.10.8.60:FF:000002">
    <property type="entry name" value="ATP-dependent Clp protease ATP-binding subunit ClpX"/>
    <property type="match status" value="1"/>
</dbReference>
<evidence type="ECO:0000256" key="2">
    <source>
        <dbReference type="ARBA" id="ARBA00022840"/>
    </source>
</evidence>
<accession>A0A8J5H3H0</accession>
<sequence>MSGILRWKKLRVVAILAALNAAAKPRFSPVYNICRPNLLRHDRYKSDGGDADEFHIRRIRAEAHCPRCSKHMGILFPNLPPDLISIDRIEETGRGHRTVNLCPNCKTPYSFRIDELIPLQGTFVEIGRVPGPDPEKERSEGVEHENRAKKRFWKALGSYYSTGSPENGSEGSTLHQSLGRRLAPNMNMLRVDGLSEVRAGDGFSGCGGFRAIAGWGGSNLGRNLPTPTEICKGLDKYVIGQQRAKKVLAVGVYNHYKRIYHASLKKSSGANSSNIFVQSDAHDELLELEKSNILLLGPTGSGKTLLAKTLARFVNVPFVIADATSLTQAGRDLVKLLPTLGEVTSNTFSFPNFKQIGIPRALSLVALPFAGYVGEDVESILYNLLMAADFDVQAAQQGMVYIDEVDKISKKAQSLNISRDVSGEGVQQALLKMLEGTIVNVPEKGVRRHPCGESIQIDTKNILFICGGAFVDLEKTISERQQDSSIGFAAPVRANMRNGQLTDAVVISSLLESVESGDLIAYGLIPEFVGRFPIVVSLSALKEDQLVQVLMEPKNSLVRQFKRLFSLNNVKLHFTDGALSAIAKKTMSKNTGARGLRTILESILIEAMYEIPDVKSGEEQIDAVVVDEDSIGSVGRRGSGAKILRGDGAFERYMATSVQRELRV</sequence>
<dbReference type="GO" id="GO:0016887">
    <property type="term" value="F:ATP hydrolysis activity"/>
    <property type="evidence" value="ECO:0007669"/>
    <property type="project" value="InterPro"/>
</dbReference>
<feature type="signal peptide" evidence="3">
    <location>
        <begin position="1"/>
        <end position="25"/>
    </location>
</feature>
<dbReference type="InterPro" id="IPR050052">
    <property type="entry name" value="ATP-dep_Clp_protease_ClpX"/>
</dbReference>
<feature type="domain" description="AAA+ ATPase" evidence="4">
    <location>
        <begin position="289"/>
        <end position="487"/>
    </location>
</feature>
<dbReference type="Gene3D" id="1.10.8.60">
    <property type="match status" value="1"/>
</dbReference>
<organism evidence="6 7">
    <name type="scientific">Zingiber officinale</name>
    <name type="common">Ginger</name>
    <name type="synonym">Amomum zingiber</name>
    <dbReference type="NCBI Taxonomy" id="94328"/>
    <lineage>
        <taxon>Eukaryota</taxon>
        <taxon>Viridiplantae</taxon>
        <taxon>Streptophyta</taxon>
        <taxon>Embryophyta</taxon>
        <taxon>Tracheophyta</taxon>
        <taxon>Spermatophyta</taxon>
        <taxon>Magnoliopsida</taxon>
        <taxon>Liliopsida</taxon>
        <taxon>Zingiberales</taxon>
        <taxon>Zingiberaceae</taxon>
        <taxon>Zingiber</taxon>
    </lineage>
</organism>
<evidence type="ECO:0000259" key="5">
    <source>
        <dbReference type="SMART" id="SM01086"/>
    </source>
</evidence>
<keyword evidence="7" id="KW-1185">Reference proteome</keyword>
<dbReference type="InterPro" id="IPR027417">
    <property type="entry name" value="P-loop_NTPase"/>
</dbReference>
<reference evidence="6 7" key="1">
    <citation type="submission" date="2020-08" db="EMBL/GenBank/DDBJ databases">
        <title>Plant Genome Project.</title>
        <authorList>
            <person name="Zhang R.-G."/>
        </authorList>
    </citation>
    <scope>NUCLEOTIDE SEQUENCE [LARGE SCALE GENOMIC DNA]</scope>
    <source>
        <tissue evidence="6">Rhizome</tissue>
    </source>
</reference>
<dbReference type="AlphaFoldDB" id="A0A8J5H3H0"/>
<dbReference type="EMBL" id="JACMSC010000006">
    <property type="protein sequence ID" value="KAG6519309.1"/>
    <property type="molecule type" value="Genomic_DNA"/>
</dbReference>
<dbReference type="InterPro" id="IPR019489">
    <property type="entry name" value="Clp_ATPase_C"/>
</dbReference>
<keyword evidence="1" id="KW-0547">Nucleotide-binding</keyword>
<evidence type="ECO:0000313" key="6">
    <source>
        <dbReference type="EMBL" id="KAG6519309.1"/>
    </source>
</evidence>
<dbReference type="PANTHER" id="PTHR48102:SF7">
    <property type="entry name" value="ATP-DEPENDENT CLP PROTEASE ATP-BINDING SUBUNIT CLPX-LIKE, MITOCHONDRIAL"/>
    <property type="match status" value="1"/>
</dbReference>
<keyword evidence="2" id="KW-0067">ATP-binding</keyword>
<dbReference type="NCBIfam" id="NF003745">
    <property type="entry name" value="PRK05342.1"/>
    <property type="match status" value="1"/>
</dbReference>
<evidence type="ECO:0000256" key="3">
    <source>
        <dbReference type="SAM" id="SignalP"/>
    </source>
</evidence>
<name>A0A8J5H3H0_ZINOF</name>
<dbReference type="SMART" id="SM00382">
    <property type="entry name" value="AAA"/>
    <property type="match status" value="1"/>
</dbReference>
<dbReference type="PANTHER" id="PTHR48102">
    <property type="entry name" value="ATP-DEPENDENT CLP PROTEASE ATP-BINDING SUBUNIT CLPX-LIKE, MITOCHONDRIAL-RELATED"/>
    <property type="match status" value="1"/>
</dbReference>
<dbReference type="Gene3D" id="3.40.50.300">
    <property type="entry name" value="P-loop containing nucleotide triphosphate hydrolases"/>
    <property type="match status" value="1"/>
</dbReference>
<feature type="domain" description="Clp ATPase C-terminal" evidence="5">
    <location>
        <begin position="541"/>
        <end position="631"/>
    </location>
</feature>
<dbReference type="InterPro" id="IPR003959">
    <property type="entry name" value="ATPase_AAA_core"/>
</dbReference>
<dbReference type="SUPFAM" id="SSF52540">
    <property type="entry name" value="P-loop containing nucleoside triphosphate hydrolases"/>
    <property type="match status" value="1"/>
</dbReference>
<dbReference type="Pfam" id="PF07724">
    <property type="entry name" value="AAA_2"/>
    <property type="match status" value="1"/>
</dbReference>
<evidence type="ECO:0000259" key="4">
    <source>
        <dbReference type="SMART" id="SM00382"/>
    </source>
</evidence>
<keyword evidence="3" id="KW-0732">Signal</keyword>
<comment type="caution">
    <text evidence="6">The sequence shown here is derived from an EMBL/GenBank/DDBJ whole genome shotgun (WGS) entry which is preliminary data.</text>
</comment>